<evidence type="ECO:0000313" key="1">
    <source>
        <dbReference type="EMBL" id="VBB42552.1"/>
    </source>
</evidence>
<proteinExistence type="predicted"/>
<dbReference type="AlphaFoldDB" id="A0A653A4H0"/>
<gene>
    <name evidence="1" type="ORF">TRIP_B200692</name>
</gene>
<dbReference type="EMBL" id="UPXX01000013">
    <property type="protein sequence ID" value="VBB42552.1"/>
    <property type="molecule type" value="Genomic_DNA"/>
</dbReference>
<protein>
    <submittedName>
        <fullName evidence="1">Uncharacterized protein</fullName>
    </submittedName>
</protein>
<organism evidence="1">
    <name type="scientific">Uncultured Desulfatiglans sp</name>
    <dbReference type="NCBI Taxonomy" id="1748965"/>
    <lineage>
        <taxon>Bacteria</taxon>
        <taxon>Pseudomonadati</taxon>
        <taxon>Thermodesulfobacteriota</taxon>
        <taxon>Desulfobacteria</taxon>
        <taxon>Desulfatiglandales</taxon>
        <taxon>Desulfatiglandaceae</taxon>
        <taxon>Desulfatiglans</taxon>
        <taxon>environmental samples</taxon>
    </lineage>
</organism>
<sequence length="102" mass="11869">MRMLQEFVFLKTEIQKYDFSCDGFSVDLAVRLPVPPVTSYLDSIRKWFPGRTQFPIRKGGFFFTPFGYSVPPLQSKSRFLHPLHVLSPTASREIQFCQYQGN</sequence>
<accession>A0A653A4H0</accession>
<reference evidence="1" key="1">
    <citation type="submission" date="2018-07" db="EMBL/GenBank/DDBJ databases">
        <authorList>
            <consortium name="Genoscope - CEA"/>
            <person name="William W."/>
        </authorList>
    </citation>
    <scope>NUCLEOTIDE SEQUENCE</scope>
    <source>
        <strain evidence="1">IK1</strain>
    </source>
</reference>
<name>A0A653A4H0_UNCDX</name>